<dbReference type="InterPro" id="IPR010718">
    <property type="entry name" value="DUF1294"/>
</dbReference>
<keyword evidence="2" id="KW-0812">Transmembrane</keyword>
<proteinExistence type="predicted"/>
<dbReference type="AlphaFoldDB" id="A0A543PRM4"/>
<feature type="compositionally biased region" description="Basic residues" evidence="1">
    <location>
        <begin position="14"/>
        <end position="24"/>
    </location>
</feature>
<dbReference type="Proteomes" id="UP000320085">
    <property type="component" value="Unassembled WGS sequence"/>
</dbReference>
<feature type="transmembrane region" description="Helical" evidence="2">
    <location>
        <begin position="54"/>
        <end position="73"/>
    </location>
</feature>
<gene>
    <name evidence="3" type="ORF">FHX52_3462</name>
</gene>
<keyword evidence="2" id="KW-1133">Transmembrane helix</keyword>
<feature type="transmembrane region" description="Helical" evidence="2">
    <location>
        <begin position="25"/>
        <end position="48"/>
    </location>
</feature>
<dbReference type="EMBL" id="VFQF01000002">
    <property type="protein sequence ID" value="TQN46733.1"/>
    <property type="molecule type" value="Genomic_DNA"/>
</dbReference>
<feature type="region of interest" description="Disordered" evidence="1">
    <location>
        <begin position="1"/>
        <end position="24"/>
    </location>
</feature>
<evidence type="ECO:0000256" key="2">
    <source>
        <dbReference type="SAM" id="Phobius"/>
    </source>
</evidence>
<feature type="transmembrane region" description="Helical" evidence="2">
    <location>
        <begin position="120"/>
        <end position="144"/>
    </location>
</feature>
<keyword evidence="2" id="KW-0472">Membrane</keyword>
<accession>A0A543PRM4</accession>
<name>A0A543PRM4_9MICO</name>
<organism evidence="3 4">
    <name type="scientific">Humibacillus xanthopallidus</name>
    <dbReference type="NCBI Taxonomy" id="412689"/>
    <lineage>
        <taxon>Bacteria</taxon>
        <taxon>Bacillati</taxon>
        <taxon>Actinomycetota</taxon>
        <taxon>Actinomycetes</taxon>
        <taxon>Micrococcales</taxon>
        <taxon>Intrasporangiaceae</taxon>
        <taxon>Humibacillus</taxon>
    </lineage>
</organism>
<sequence>MADRVTGKVAGRVSTRRRGGSRRGLARGVPGALGVAALFFALLGALVLLGKVSVIVVAAYGLLSAVAFLLYRGDKSAATQGRRRTPESTLHTVDVVGGWPGALVARRVFRHKTVKQPFRSIFWVTVVANCLALAAIVWAGPFLLT</sequence>
<evidence type="ECO:0000313" key="3">
    <source>
        <dbReference type="EMBL" id="TQN46733.1"/>
    </source>
</evidence>
<reference evidence="3 4" key="1">
    <citation type="submission" date="2019-06" db="EMBL/GenBank/DDBJ databases">
        <title>Sequencing the genomes of 1000 actinobacteria strains.</title>
        <authorList>
            <person name="Klenk H.-P."/>
        </authorList>
    </citation>
    <scope>NUCLEOTIDE SEQUENCE [LARGE SCALE GENOMIC DNA]</scope>
    <source>
        <strain evidence="3 4">DSM 21776</strain>
    </source>
</reference>
<evidence type="ECO:0000256" key="1">
    <source>
        <dbReference type="SAM" id="MobiDB-lite"/>
    </source>
</evidence>
<dbReference type="Pfam" id="PF06961">
    <property type="entry name" value="DUF1294"/>
    <property type="match status" value="1"/>
</dbReference>
<comment type="caution">
    <text evidence="3">The sequence shown here is derived from an EMBL/GenBank/DDBJ whole genome shotgun (WGS) entry which is preliminary data.</text>
</comment>
<evidence type="ECO:0000313" key="4">
    <source>
        <dbReference type="Proteomes" id="UP000320085"/>
    </source>
</evidence>
<protein>
    <submittedName>
        <fullName evidence="3">Uncharacterized membrane protein YsdA (DUF1294 family)</fullName>
    </submittedName>
</protein>